<evidence type="ECO:0000256" key="1">
    <source>
        <dbReference type="ARBA" id="ARBA00004651"/>
    </source>
</evidence>
<keyword evidence="15" id="KW-1185">Reference proteome</keyword>
<dbReference type="PANTHER" id="PTHR24249">
    <property type="entry name" value="HISTAMINE RECEPTOR-RELATED G-PROTEIN COUPLED RECEPTOR"/>
    <property type="match status" value="1"/>
</dbReference>
<dbReference type="STRING" id="7868.ENSCMIP00000021905"/>
<feature type="transmembrane region" description="Helical" evidence="12">
    <location>
        <begin position="109"/>
        <end position="127"/>
    </location>
</feature>
<evidence type="ECO:0000256" key="7">
    <source>
        <dbReference type="ARBA" id="ARBA00023157"/>
    </source>
</evidence>
<feature type="transmembrane region" description="Helical" evidence="12">
    <location>
        <begin position="260"/>
        <end position="282"/>
    </location>
</feature>
<evidence type="ECO:0000256" key="12">
    <source>
        <dbReference type="SAM" id="Phobius"/>
    </source>
</evidence>
<evidence type="ECO:0000256" key="4">
    <source>
        <dbReference type="ARBA" id="ARBA00022989"/>
    </source>
</evidence>
<evidence type="ECO:0000256" key="6">
    <source>
        <dbReference type="ARBA" id="ARBA00023136"/>
    </source>
</evidence>
<evidence type="ECO:0000259" key="13">
    <source>
        <dbReference type="PROSITE" id="PS50262"/>
    </source>
</evidence>
<organism evidence="14 15">
    <name type="scientific">Callorhinchus milii</name>
    <name type="common">Ghost shark</name>
    <dbReference type="NCBI Taxonomy" id="7868"/>
    <lineage>
        <taxon>Eukaryota</taxon>
        <taxon>Metazoa</taxon>
        <taxon>Chordata</taxon>
        <taxon>Craniata</taxon>
        <taxon>Vertebrata</taxon>
        <taxon>Chondrichthyes</taxon>
        <taxon>Holocephali</taxon>
        <taxon>Chimaeriformes</taxon>
        <taxon>Callorhinchidae</taxon>
        <taxon>Callorhinchus</taxon>
    </lineage>
</organism>
<dbReference type="Pfam" id="PF00001">
    <property type="entry name" value="7tm_1"/>
    <property type="match status" value="1"/>
</dbReference>
<dbReference type="FunFam" id="1.20.1070.10:FF:000030">
    <property type="entry name" value="trace amine-associated receptor 1"/>
    <property type="match status" value="1"/>
</dbReference>
<evidence type="ECO:0000256" key="11">
    <source>
        <dbReference type="RuleBase" id="RU000688"/>
    </source>
</evidence>
<dbReference type="Gene3D" id="1.20.1070.10">
    <property type="entry name" value="Rhodopsin 7-helix transmembrane proteins"/>
    <property type="match status" value="1"/>
</dbReference>
<keyword evidence="8 11" id="KW-0675">Receptor</keyword>
<dbReference type="SUPFAM" id="SSF81321">
    <property type="entry name" value="Family A G protein-coupled receptor-like"/>
    <property type="match status" value="1"/>
</dbReference>
<reference evidence="14" key="4">
    <citation type="submission" date="2025-08" db="UniProtKB">
        <authorList>
            <consortium name="Ensembl"/>
        </authorList>
    </citation>
    <scope>IDENTIFICATION</scope>
</reference>
<reference evidence="14" key="5">
    <citation type="submission" date="2025-09" db="UniProtKB">
        <authorList>
            <consortium name="Ensembl"/>
        </authorList>
    </citation>
    <scope>IDENTIFICATION</scope>
</reference>
<dbReference type="AlphaFoldDB" id="A0A4W3I3A7"/>
<evidence type="ECO:0000256" key="3">
    <source>
        <dbReference type="ARBA" id="ARBA00022692"/>
    </source>
</evidence>
<dbReference type="InParanoid" id="A0A4W3I3A7"/>
<dbReference type="GO" id="GO:0005886">
    <property type="term" value="C:plasma membrane"/>
    <property type="evidence" value="ECO:0007669"/>
    <property type="project" value="UniProtKB-SubCell"/>
</dbReference>
<feature type="transmembrane region" description="Helical" evidence="12">
    <location>
        <begin position="148"/>
        <end position="169"/>
    </location>
</feature>
<protein>
    <submittedName>
        <fullName evidence="14">Trace amine-associated receptor 4-like</fullName>
    </submittedName>
</protein>
<dbReference type="PANTHER" id="PTHR24249:SF406">
    <property type="entry name" value="G-PROTEIN COUPLED RECEPTORS FAMILY 1 PROFILE DOMAIN-CONTAINING PROTEIN"/>
    <property type="match status" value="1"/>
</dbReference>
<comment type="subcellular location">
    <subcellularLocation>
        <location evidence="1">Cell membrane</location>
        <topology evidence="1">Multi-pass membrane protein</topology>
    </subcellularLocation>
</comment>
<keyword evidence="7" id="KW-1015">Disulfide bond</keyword>
<reference evidence="15" key="3">
    <citation type="journal article" date="2014" name="Nature">
        <title>Elephant shark genome provides unique insights into gnathostome evolution.</title>
        <authorList>
            <consortium name="International Elephant Shark Genome Sequencing Consortium"/>
            <person name="Venkatesh B."/>
            <person name="Lee A.P."/>
            <person name="Ravi V."/>
            <person name="Maurya A.K."/>
            <person name="Lian M.M."/>
            <person name="Swann J.B."/>
            <person name="Ohta Y."/>
            <person name="Flajnik M.F."/>
            <person name="Sutoh Y."/>
            <person name="Kasahara M."/>
            <person name="Hoon S."/>
            <person name="Gangu V."/>
            <person name="Roy S.W."/>
            <person name="Irimia M."/>
            <person name="Korzh V."/>
            <person name="Kondrychyn I."/>
            <person name="Lim Z.W."/>
            <person name="Tay B.H."/>
            <person name="Tohari S."/>
            <person name="Kong K.W."/>
            <person name="Ho S."/>
            <person name="Lorente-Galdos B."/>
            <person name="Quilez J."/>
            <person name="Marques-Bonet T."/>
            <person name="Raney B.J."/>
            <person name="Ingham P.W."/>
            <person name="Tay A."/>
            <person name="Hillier L.W."/>
            <person name="Minx P."/>
            <person name="Boehm T."/>
            <person name="Wilson R.K."/>
            <person name="Brenner S."/>
            <person name="Warren W.C."/>
        </authorList>
    </citation>
    <scope>NUCLEOTIDE SEQUENCE [LARGE SCALE GENOMIC DNA]</scope>
</reference>
<reference evidence="15" key="1">
    <citation type="journal article" date="2006" name="Science">
        <title>Ancient noncoding elements conserved in the human genome.</title>
        <authorList>
            <person name="Venkatesh B."/>
            <person name="Kirkness E.F."/>
            <person name="Loh Y.H."/>
            <person name="Halpern A.L."/>
            <person name="Lee A.P."/>
            <person name="Johnson J."/>
            <person name="Dandona N."/>
            <person name="Viswanathan L.D."/>
            <person name="Tay A."/>
            <person name="Venter J.C."/>
            <person name="Strausberg R.L."/>
            <person name="Brenner S."/>
        </authorList>
    </citation>
    <scope>NUCLEOTIDE SEQUENCE [LARGE SCALE GENOMIC DNA]</scope>
</reference>
<dbReference type="Proteomes" id="UP000314986">
    <property type="component" value="Unassembled WGS sequence"/>
</dbReference>
<dbReference type="Ensembl" id="ENSCMIT00000022291.1">
    <property type="protein sequence ID" value="ENSCMIP00000021905.1"/>
    <property type="gene ID" value="ENSCMIG00000009943.1"/>
</dbReference>
<dbReference type="PRINTS" id="PR00237">
    <property type="entry name" value="GPCRRHODOPSN"/>
</dbReference>
<dbReference type="InterPro" id="IPR009132">
    <property type="entry name" value="TAAR_fam"/>
</dbReference>
<reference evidence="15" key="2">
    <citation type="journal article" date="2007" name="PLoS Biol.">
        <title>Survey sequencing and comparative analysis of the elephant shark (Callorhinchus milii) genome.</title>
        <authorList>
            <person name="Venkatesh B."/>
            <person name="Kirkness E.F."/>
            <person name="Loh Y.H."/>
            <person name="Halpern A.L."/>
            <person name="Lee A.P."/>
            <person name="Johnson J."/>
            <person name="Dandona N."/>
            <person name="Viswanathan L.D."/>
            <person name="Tay A."/>
            <person name="Venter J.C."/>
            <person name="Strausberg R.L."/>
            <person name="Brenner S."/>
        </authorList>
    </citation>
    <scope>NUCLEOTIDE SEQUENCE [LARGE SCALE GENOMIC DNA]</scope>
</reference>
<sequence length="341" mass="39171">KNLSQEEGDNLQYCFEFNMSCPKSIRSTTTTVTMYIFITISIVITILGNSVVMISILHFKQLQTPTNYLVLSLAFVDFLMGFFVLPFSMVRSVETCWYFGDTFCDIHSTLDVVLTTVSIYNLCFIAIDRYYAVCEPLLYSIKMTLPMTALIITLNWLFAIIYGSCVFLSEFTKKASGHYRTTISCKGSCIEYRFGGHMDALIVLFIPTFIILGIYLKIYFVQRKHARKIGNMPNNINSKEEINVRVLQTKEKTAAKNQGVVMGIFVLSWLPFYLSSIINPYLNFATPPILFEAFTWFGFFNSAFNPVLYAFFYPWFRTALKSILTCQILRPESSIMNLFPE</sequence>
<comment type="similarity">
    <text evidence="11">Belongs to the G-protein coupled receptor 1 family.</text>
</comment>
<feature type="domain" description="G-protein coupled receptors family 1 profile" evidence="13">
    <location>
        <begin position="48"/>
        <end position="309"/>
    </location>
</feature>
<keyword evidence="9" id="KW-0325">Glycoprotein</keyword>
<evidence type="ECO:0000256" key="5">
    <source>
        <dbReference type="ARBA" id="ARBA00023040"/>
    </source>
</evidence>
<dbReference type="CDD" id="cd15055">
    <property type="entry name" value="7tmA_TAARs"/>
    <property type="match status" value="1"/>
</dbReference>
<dbReference type="PROSITE" id="PS00237">
    <property type="entry name" value="G_PROTEIN_RECEP_F1_1"/>
    <property type="match status" value="1"/>
</dbReference>
<dbReference type="OMA" id="MQRICAG"/>
<dbReference type="InterPro" id="IPR000276">
    <property type="entry name" value="GPCR_Rhodpsn"/>
</dbReference>
<dbReference type="SMART" id="SM01381">
    <property type="entry name" value="7TM_GPCR_Srsx"/>
    <property type="match status" value="1"/>
</dbReference>
<name>A0A4W3I3A7_CALMI</name>
<gene>
    <name evidence="14" type="primary">LOC103182324</name>
</gene>
<feature type="transmembrane region" description="Helical" evidence="12">
    <location>
        <begin position="32"/>
        <end position="56"/>
    </location>
</feature>
<keyword evidence="3 11" id="KW-0812">Transmembrane</keyword>
<evidence type="ECO:0000313" key="14">
    <source>
        <dbReference type="Ensembl" id="ENSCMIP00000021905.1"/>
    </source>
</evidence>
<accession>A0A4W3I3A7</accession>
<dbReference type="InterPro" id="IPR017452">
    <property type="entry name" value="GPCR_Rhodpsn_7TM"/>
</dbReference>
<dbReference type="PRINTS" id="PR01830">
    <property type="entry name" value="TRACEAMINER"/>
</dbReference>
<evidence type="ECO:0000256" key="2">
    <source>
        <dbReference type="ARBA" id="ARBA00022475"/>
    </source>
</evidence>
<evidence type="ECO:0000256" key="9">
    <source>
        <dbReference type="ARBA" id="ARBA00023180"/>
    </source>
</evidence>
<keyword evidence="2" id="KW-1003">Cell membrane</keyword>
<evidence type="ECO:0000313" key="15">
    <source>
        <dbReference type="Proteomes" id="UP000314986"/>
    </source>
</evidence>
<dbReference type="PROSITE" id="PS50262">
    <property type="entry name" value="G_PROTEIN_RECEP_F1_2"/>
    <property type="match status" value="1"/>
</dbReference>
<keyword evidence="4 12" id="KW-1133">Transmembrane helix</keyword>
<feature type="transmembrane region" description="Helical" evidence="12">
    <location>
        <begin position="200"/>
        <end position="220"/>
    </location>
</feature>
<feature type="transmembrane region" description="Helical" evidence="12">
    <location>
        <begin position="294"/>
        <end position="316"/>
    </location>
</feature>
<evidence type="ECO:0000256" key="10">
    <source>
        <dbReference type="ARBA" id="ARBA00023224"/>
    </source>
</evidence>
<evidence type="ECO:0000256" key="8">
    <source>
        <dbReference type="ARBA" id="ARBA00023170"/>
    </source>
</evidence>
<dbReference type="InterPro" id="IPR050569">
    <property type="entry name" value="TAAR"/>
</dbReference>
<dbReference type="GO" id="GO:0001594">
    <property type="term" value="F:trace-amine receptor activity"/>
    <property type="evidence" value="ECO:0007669"/>
    <property type="project" value="InterPro"/>
</dbReference>
<keyword evidence="10 11" id="KW-0807">Transducer</keyword>
<feature type="transmembrane region" description="Helical" evidence="12">
    <location>
        <begin position="68"/>
        <end position="89"/>
    </location>
</feature>
<keyword evidence="6 12" id="KW-0472">Membrane</keyword>
<keyword evidence="5 11" id="KW-0297">G-protein coupled receptor</keyword>
<proteinExistence type="inferred from homology"/>
<dbReference type="GeneTree" id="ENSGT00940000162730"/>